<evidence type="ECO:0000256" key="1">
    <source>
        <dbReference type="ARBA" id="ARBA00001974"/>
    </source>
</evidence>
<keyword evidence="6" id="KW-1185">Reference proteome</keyword>
<evidence type="ECO:0000313" key="5">
    <source>
        <dbReference type="EMBL" id="TQM78645.1"/>
    </source>
</evidence>
<name>A0A543J743_9PSEU</name>
<protein>
    <submittedName>
        <fullName evidence="5">2-polyprenyl-6-methoxyphenol hydroxylase-like FAD-dependent oxidoreductase</fullName>
    </submittedName>
</protein>
<evidence type="ECO:0000259" key="4">
    <source>
        <dbReference type="Pfam" id="PF01494"/>
    </source>
</evidence>
<dbReference type="Gene3D" id="3.40.30.120">
    <property type="match status" value="1"/>
</dbReference>
<reference evidence="5 6" key="1">
    <citation type="submission" date="2019-06" db="EMBL/GenBank/DDBJ databases">
        <title>Sequencing the genomes of 1000 actinobacteria strains.</title>
        <authorList>
            <person name="Klenk H.-P."/>
        </authorList>
    </citation>
    <scope>NUCLEOTIDE SEQUENCE [LARGE SCALE GENOMIC DNA]</scope>
    <source>
        <strain evidence="5 6">DSM 45456</strain>
    </source>
</reference>
<dbReference type="InterPro" id="IPR036188">
    <property type="entry name" value="FAD/NAD-bd_sf"/>
</dbReference>
<organism evidence="5 6">
    <name type="scientific">Saccharothrix saharensis</name>
    <dbReference type="NCBI Taxonomy" id="571190"/>
    <lineage>
        <taxon>Bacteria</taxon>
        <taxon>Bacillati</taxon>
        <taxon>Actinomycetota</taxon>
        <taxon>Actinomycetes</taxon>
        <taxon>Pseudonocardiales</taxon>
        <taxon>Pseudonocardiaceae</taxon>
        <taxon>Saccharothrix</taxon>
    </lineage>
</organism>
<keyword evidence="2" id="KW-0285">Flavoprotein</keyword>
<accession>A0A543J743</accession>
<dbReference type="RefSeq" id="WP_141975353.1">
    <property type="nucleotide sequence ID" value="NZ_VFPP01000001.1"/>
</dbReference>
<comment type="cofactor">
    <cofactor evidence="1">
        <name>FAD</name>
        <dbReference type="ChEBI" id="CHEBI:57692"/>
    </cofactor>
</comment>
<dbReference type="PANTHER" id="PTHR43004:SF19">
    <property type="entry name" value="BINDING MONOOXYGENASE, PUTATIVE (JCVI)-RELATED"/>
    <property type="match status" value="1"/>
</dbReference>
<dbReference type="InterPro" id="IPR050641">
    <property type="entry name" value="RIFMO-like"/>
</dbReference>
<evidence type="ECO:0000256" key="3">
    <source>
        <dbReference type="ARBA" id="ARBA00022827"/>
    </source>
</evidence>
<dbReference type="PANTHER" id="PTHR43004">
    <property type="entry name" value="TRK SYSTEM POTASSIUM UPTAKE PROTEIN"/>
    <property type="match status" value="1"/>
</dbReference>
<evidence type="ECO:0000256" key="2">
    <source>
        <dbReference type="ARBA" id="ARBA00022630"/>
    </source>
</evidence>
<comment type="caution">
    <text evidence="5">The sequence shown here is derived from an EMBL/GenBank/DDBJ whole genome shotgun (WGS) entry which is preliminary data.</text>
</comment>
<dbReference type="Proteomes" id="UP000316628">
    <property type="component" value="Unassembled WGS sequence"/>
</dbReference>
<dbReference type="GO" id="GO:0016709">
    <property type="term" value="F:oxidoreductase activity, acting on paired donors, with incorporation or reduction of molecular oxygen, NAD(P)H as one donor, and incorporation of one atom of oxygen"/>
    <property type="evidence" value="ECO:0007669"/>
    <property type="project" value="UniProtKB-ARBA"/>
</dbReference>
<dbReference type="Gene3D" id="3.50.50.60">
    <property type="entry name" value="FAD/NAD(P)-binding domain"/>
    <property type="match status" value="1"/>
</dbReference>
<dbReference type="AlphaFoldDB" id="A0A543J743"/>
<gene>
    <name evidence="5" type="ORF">FHX81_0920</name>
</gene>
<dbReference type="PRINTS" id="PR00420">
    <property type="entry name" value="RNGMNOXGNASE"/>
</dbReference>
<feature type="domain" description="FAD-binding" evidence="4">
    <location>
        <begin position="4"/>
        <end position="345"/>
    </location>
</feature>
<sequence length="501" mass="54039">MTHYEVAVAGGGPVGMLLALELATRGVRTVVLERLAEPTGESKAGTLHARTAETLHRRGLLDAVQPGPHKAARRGGRSVTFHFAGLFNLDIGRVVDEGPVIVGSPQAYAEQVFADRAAALGAVIQRDSEVVGLDDRGDRVVLDVRSTSGATRQVTADWVVGCDGARSAVRKLAGIGFVGTPGTVAALMGDVRLLDPGTAPVGWQRTERGWTLFWTNPLGHSRVCTYDFRDAALSRPDRTAPVTLEELRAEVERIAGRPVPMDRPRWLTRFTDAALQADTYRRGRVLVAGDAAHVHFPAGGQGVNLGLQDAVNLGWKLAAQVRGWAPEGLLDTYHAERHPVAARVLYNVRAQVGLMLPDRRVDALRELFVELMQLPQVNDFLAGMITGVDVRYETGRPDDQLAGLFVPDLRLKVGAEAATLAELLRAGRPVLLDLADREPLRRVAAPWADRVDVVVASCDDVPSAPTLLVRPDGYIAWGGTGLESDHDTLDEALRTWFGAPA</sequence>
<dbReference type="InterPro" id="IPR002938">
    <property type="entry name" value="FAD-bd"/>
</dbReference>
<keyword evidence="3" id="KW-0274">FAD</keyword>
<dbReference type="EMBL" id="VFPP01000001">
    <property type="protein sequence ID" value="TQM78645.1"/>
    <property type="molecule type" value="Genomic_DNA"/>
</dbReference>
<dbReference type="OrthoDB" id="8670884at2"/>
<dbReference type="Pfam" id="PF21274">
    <property type="entry name" value="Rng_hyd_C"/>
    <property type="match status" value="1"/>
</dbReference>
<proteinExistence type="predicted"/>
<dbReference type="SUPFAM" id="SSF51905">
    <property type="entry name" value="FAD/NAD(P)-binding domain"/>
    <property type="match status" value="1"/>
</dbReference>
<dbReference type="Pfam" id="PF01494">
    <property type="entry name" value="FAD_binding_3"/>
    <property type="match status" value="1"/>
</dbReference>
<evidence type="ECO:0000313" key="6">
    <source>
        <dbReference type="Proteomes" id="UP000316628"/>
    </source>
</evidence>
<dbReference type="Gene3D" id="3.30.70.2450">
    <property type="match status" value="1"/>
</dbReference>
<dbReference type="GO" id="GO:0071949">
    <property type="term" value="F:FAD binding"/>
    <property type="evidence" value="ECO:0007669"/>
    <property type="project" value="InterPro"/>
</dbReference>